<keyword evidence="4" id="KW-1185">Reference proteome</keyword>
<name>A0ABW3EMB7_9ACTN</name>
<gene>
    <name evidence="3" type="ORF">ACFQ11_09390</name>
</gene>
<feature type="transmembrane region" description="Helical" evidence="2">
    <location>
        <begin position="200"/>
        <end position="222"/>
    </location>
</feature>
<evidence type="ECO:0000313" key="4">
    <source>
        <dbReference type="Proteomes" id="UP001596972"/>
    </source>
</evidence>
<accession>A0ABW3EMB7</accession>
<dbReference type="EMBL" id="JBHTJA010000012">
    <property type="protein sequence ID" value="MFD0900602.1"/>
    <property type="molecule type" value="Genomic_DNA"/>
</dbReference>
<organism evidence="3 4">
    <name type="scientific">Actinomadura sediminis</name>
    <dbReference type="NCBI Taxonomy" id="1038904"/>
    <lineage>
        <taxon>Bacteria</taxon>
        <taxon>Bacillati</taxon>
        <taxon>Actinomycetota</taxon>
        <taxon>Actinomycetes</taxon>
        <taxon>Streptosporangiales</taxon>
        <taxon>Thermomonosporaceae</taxon>
        <taxon>Actinomadura</taxon>
    </lineage>
</organism>
<feature type="transmembrane region" description="Helical" evidence="2">
    <location>
        <begin position="161"/>
        <end position="180"/>
    </location>
</feature>
<dbReference type="Proteomes" id="UP001596972">
    <property type="component" value="Unassembled WGS sequence"/>
</dbReference>
<evidence type="ECO:0000256" key="2">
    <source>
        <dbReference type="SAM" id="Phobius"/>
    </source>
</evidence>
<feature type="transmembrane region" description="Helical" evidence="2">
    <location>
        <begin position="61"/>
        <end position="82"/>
    </location>
</feature>
<keyword evidence="2" id="KW-0472">Membrane</keyword>
<feature type="transmembrane region" description="Helical" evidence="2">
    <location>
        <begin position="103"/>
        <end position="123"/>
    </location>
</feature>
<reference evidence="4" key="1">
    <citation type="journal article" date="2019" name="Int. J. Syst. Evol. Microbiol.">
        <title>The Global Catalogue of Microorganisms (GCM) 10K type strain sequencing project: providing services to taxonomists for standard genome sequencing and annotation.</title>
        <authorList>
            <consortium name="The Broad Institute Genomics Platform"/>
            <consortium name="The Broad Institute Genome Sequencing Center for Infectious Disease"/>
            <person name="Wu L."/>
            <person name="Ma J."/>
        </authorList>
    </citation>
    <scope>NUCLEOTIDE SEQUENCE [LARGE SCALE GENOMIC DNA]</scope>
    <source>
        <strain evidence="4">JCM 31202</strain>
    </source>
</reference>
<keyword evidence="2" id="KW-1133">Transmembrane helix</keyword>
<dbReference type="RefSeq" id="WP_378297601.1">
    <property type="nucleotide sequence ID" value="NZ_JBHTJA010000012.1"/>
</dbReference>
<sequence>MSSGDDPAGRADTGKDRPGAPGPYADLARAPRPQANRTRAGRTRADRAGRPASGGEPAGPAWLVVPLRAIAFVIVLPFRLLYDLIRVVGRGLGRVFGGIWNALYRWILAPVGRAIGVTLYYLLVVPARWVHRVLLTPLGHGIAAALRWIGWLLGLVLLTPLLWLLNVLIAIPAVFLWKYVLYPPLLWIGKMFKAVGRGLAWAWNVLIVTPWGYAARFLKWLWRVFVATPSRWLWTNVLSPVGRGIGAVGNVVVGVPYRAVRQALRDVRLTLRRMFRGA</sequence>
<keyword evidence="2" id="KW-0812">Transmembrane</keyword>
<comment type="caution">
    <text evidence="3">The sequence shown here is derived from an EMBL/GenBank/DDBJ whole genome shotgun (WGS) entry which is preliminary data.</text>
</comment>
<feature type="region of interest" description="Disordered" evidence="1">
    <location>
        <begin position="1"/>
        <end position="56"/>
    </location>
</feature>
<evidence type="ECO:0008006" key="5">
    <source>
        <dbReference type="Google" id="ProtNLM"/>
    </source>
</evidence>
<evidence type="ECO:0000256" key="1">
    <source>
        <dbReference type="SAM" id="MobiDB-lite"/>
    </source>
</evidence>
<proteinExistence type="predicted"/>
<feature type="compositionally biased region" description="Basic and acidic residues" evidence="1">
    <location>
        <begin position="7"/>
        <end position="18"/>
    </location>
</feature>
<protein>
    <recommendedName>
        <fullName evidence="5">Integral membrane protein</fullName>
    </recommendedName>
</protein>
<evidence type="ECO:0000313" key="3">
    <source>
        <dbReference type="EMBL" id="MFD0900602.1"/>
    </source>
</evidence>